<evidence type="ECO:0000313" key="3">
    <source>
        <dbReference type="Proteomes" id="UP001251528"/>
    </source>
</evidence>
<name>A0AAJ0CCC9_9HYPO</name>
<dbReference type="GO" id="GO:0000976">
    <property type="term" value="F:transcription cis-regulatory region binding"/>
    <property type="evidence" value="ECO:0007669"/>
    <property type="project" value="TreeGrafter"/>
</dbReference>
<keyword evidence="1" id="KW-0539">Nucleus</keyword>
<keyword evidence="3" id="KW-1185">Reference proteome</keyword>
<sequence length="210" mass="24179">MATCADGFRPNPDDTISYYYRTLHYSQEAMQYKTYKTSLELLASSVIISSYEMLDGSSTDWEKHLKGVFWIQRSQIIHGDSSGLRQAVWWAWICQDTWAALRERRKPFTFWKPVRHLTELSPFELAARAIRYFAHVVAYCATTREDHTSNSTPASRSSEARCLLKQINDWKSQLTVEFNPLPLSTSPVGNQGMFVPIWIRPPALGKHDVT</sequence>
<dbReference type="AlphaFoldDB" id="A0AAJ0CCC9"/>
<gene>
    <name evidence="2" type="ORF">QQS21_011978</name>
</gene>
<dbReference type="GO" id="GO:0045944">
    <property type="term" value="P:positive regulation of transcription by RNA polymerase II"/>
    <property type="evidence" value="ECO:0007669"/>
    <property type="project" value="TreeGrafter"/>
</dbReference>
<reference evidence="2" key="1">
    <citation type="submission" date="2023-06" db="EMBL/GenBank/DDBJ databases">
        <title>Conoideocrella luteorostrata (Hypocreales: Clavicipitaceae), a potential biocontrol fungus for elongate hemlock scale in United States Christmas tree production areas.</title>
        <authorList>
            <person name="Barrett H."/>
            <person name="Lovett B."/>
            <person name="Macias A.M."/>
            <person name="Stajich J.E."/>
            <person name="Kasson M.T."/>
        </authorList>
    </citation>
    <scope>NUCLEOTIDE SEQUENCE</scope>
    <source>
        <strain evidence="2">ARSEF 14590</strain>
    </source>
</reference>
<dbReference type="EMBL" id="JASWJB010000452">
    <property type="protein sequence ID" value="KAK2590335.1"/>
    <property type="molecule type" value="Genomic_DNA"/>
</dbReference>
<proteinExistence type="predicted"/>
<comment type="caution">
    <text evidence="2">The sequence shown here is derived from an EMBL/GenBank/DDBJ whole genome shotgun (WGS) entry which is preliminary data.</text>
</comment>
<organism evidence="2 3">
    <name type="scientific">Conoideocrella luteorostrata</name>
    <dbReference type="NCBI Taxonomy" id="1105319"/>
    <lineage>
        <taxon>Eukaryota</taxon>
        <taxon>Fungi</taxon>
        <taxon>Dikarya</taxon>
        <taxon>Ascomycota</taxon>
        <taxon>Pezizomycotina</taxon>
        <taxon>Sordariomycetes</taxon>
        <taxon>Hypocreomycetidae</taxon>
        <taxon>Hypocreales</taxon>
        <taxon>Clavicipitaceae</taxon>
        <taxon>Conoideocrella</taxon>
    </lineage>
</organism>
<dbReference type="PANTHER" id="PTHR37534">
    <property type="entry name" value="TRANSCRIPTIONAL ACTIVATOR PROTEIN UGA3"/>
    <property type="match status" value="1"/>
</dbReference>
<dbReference type="GO" id="GO:0003700">
    <property type="term" value="F:DNA-binding transcription factor activity"/>
    <property type="evidence" value="ECO:0007669"/>
    <property type="project" value="TreeGrafter"/>
</dbReference>
<accession>A0AAJ0CCC9</accession>
<dbReference type="GO" id="GO:0005634">
    <property type="term" value="C:nucleus"/>
    <property type="evidence" value="ECO:0007669"/>
    <property type="project" value="UniProtKB-SubCell"/>
</dbReference>
<dbReference type="Proteomes" id="UP001251528">
    <property type="component" value="Unassembled WGS sequence"/>
</dbReference>
<evidence type="ECO:0000313" key="2">
    <source>
        <dbReference type="EMBL" id="KAK2590335.1"/>
    </source>
</evidence>
<protein>
    <submittedName>
        <fullName evidence="2">Uncharacterized protein</fullName>
    </submittedName>
</protein>
<dbReference type="PANTHER" id="PTHR37534:SF3">
    <property type="entry name" value="ZN(II)2CYS6 TRANSCRIPTION FACTOR (EUROFUNG)"/>
    <property type="match status" value="1"/>
</dbReference>
<evidence type="ECO:0000256" key="1">
    <source>
        <dbReference type="ARBA" id="ARBA00023242"/>
    </source>
</evidence>